<name>A0AAE0XP47_9GAST</name>
<feature type="compositionally biased region" description="Polar residues" evidence="5">
    <location>
        <begin position="433"/>
        <end position="442"/>
    </location>
</feature>
<proteinExistence type="predicted"/>
<feature type="compositionally biased region" description="Polar residues" evidence="5">
    <location>
        <begin position="604"/>
        <end position="625"/>
    </location>
</feature>
<dbReference type="AlphaFoldDB" id="A0AAE0XP47"/>
<feature type="compositionally biased region" description="Low complexity" evidence="5">
    <location>
        <begin position="708"/>
        <end position="727"/>
    </location>
</feature>
<reference evidence="6" key="1">
    <citation type="journal article" date="2023" name="G3 (Bethesda)">
        <title>A reference genome for the long-term kleptoplast-retaining sea slug Elysia crispata morphotype clarki.</title>
        <authorList>
            <person name="Eastman K.E."/>
            <person name="Pendleton A.L."/>
            <person name="Shaikh M.A."/>
            <person name="Suttiyut T."/>
            <person name="Ogas R."/>
            <person name="Tomko P."/>
            <person name="Gavelis G."/>
            <person name="Widhalm J.R."/>
            <person name="Wisecaver J.H."/>
        </authorList>
    </citation>
    <scope>NUCLEOTIDE SEQUENCE</scope>
    <source>
        <strain evidence="6">ECLA1</strain>
    </source>
</reference>
<evidence type="ECO:0000256" key="5">
    <source>
        <dbReference type="SAM" id="MobiDB-lite"/>
    </source>
</evidence>
<protein>
    <recommendedName>
        <fullName evidence="1">WD repeat and coiled-coil-containing protein</fullName>
    </recommendedName>
</protein>
<comment type="caution">
    <text evidence="6">The sequence shown here is derived from an EMBL/GenBank/DDBJ whole genome shotgun (WGS) entry which is preliminary data.</text>
</comment>
<keyword evidence="7" id="KW-1185">Reference proteome</keyword>
<evidence type="ECO:0000256" key="2">
    <source>
        <dbReference type="ARBA" id="ARBA00022574"/>
    </source>
</evidence>
<dbReference type="PANTHER" id="PTHR14897">
    <property type="entry name" value="WD REPEAT AND COILED-COIL-CONTAINING PROTEIN"/>
    <property type="match status" value="1"/>
</dbReference>
<feature type="compositionally biased region" description="Basic and acidic residues" evidence="5">
    <location>
        <begin position="585"/>
        <end position="603"/>
    </location>
</feature>
<feature type="compositionally biased region" description="Basic residues" evidence="5">
    <location>
        <begin position="421"/>
        <end position="432"/>
    </location>
</feature>
<dbReference type="GO" id="GO:0019900">
    <property type="term" value="F:kinase binding"/>
    <property type="evidence" value="ECO:0007669"/>
    <property type="project" value="TreeGrafter"/>
</dbReference>
<evidence type="ECO:0000256" key="3">
    <source>
        <dbReference type="ARBA" id="ARBA00022737"/>
    </source>
</evidence>
<evidence type="ECO:0000313" key="7">
    <source>
        <dbReference type="Proteomes" id="UP001283361"/>
    </source>
</evidence>
<evidence type="ECO:0000256" key="4">
    <source>
        <dbReference type="ARBA" id="ARBA00023054"/>
    </source>
</evidence>
<feature type="region of interest" description="Disordered" evidence="5">
    <location>
        <begin position="578"/>
        <end position="634"/>
    </location>
</feature>
<dbReference type="SUPFAM" id="SSF101908">
    <property type="entry name" value="Putative isomerase YbhE"/>
    <property type="match status" value="1"/>
</dbReference>
<accession>A0AAE0XP47</accession>
<dbReference type="InterPro" id="IPR028041">
    <property type="entry name" value="WDCP"/>
</dbReference>
<feature type="region of interest" description="Disordered" evidence="5">
    <location>
        <begin position="421"/>
        <end position="503"/>
    </location>
</feature>
<feature type="compositionally biased region" description="Polar residues" evidence="5">
    <location>
        <begin position="684"/>
        <end position="707"/>
    </location>
</feature>
<keyword evidence="2" id="KW-0853">WD repeat</keyword>
<sequence length="898" mass="97912">MELGTAKLRKVGINNLYSAVHPQHGVIWTDGKAIYLAPIHVHGHQVQNATSVRLGQFEHVTSVHWSSPGTGVVTNSSSSSQSQSETESGPPPCHLCVVHQQNVTVWRVSGALPRLSFKQVRKINVRPVPQGCLWHPNNDVLCLLSRHQCSFYFRHDQNKGSYAFPSLESGKISCGCWSPDGKKLILCIGTALLIYKWEDVSHSISDFSASAWRIPGLEGQLTSISPVLKDLVVVATEIPLETLCKQDLFTVPDIHSNPSVDGIIRPNKSASPSQALMNLQKNEQASGTNSSSLVLVHLNNSGDPTKLSSVPLKGVVTPDILLYERNSQCVVVGSNTQSQIHIYALLEKHLAYCGDVQLEKGQRPKGLCSMSTAAEEKGSALLILVGQREVEDSALLSPTTEGDFRLSLKYIILKSGHDHRARNNKSGAHKIRSNLTSGNNSGVGDGAKKGPHPLVKSESMKEPGLSHKTFASVDQKGLRRERSGSVKNELGNYVRGPSGEVLSPISQTEEDSLLADSELLLSRPEIRTTEKRSKMIEELPGGTLPCADGDNMQTNTVKFSSQPPSFKNEKLASAYELRQPQHSNKFSDPRKDRQNGDSFRQENEAVQNREATSHKNGQISEVLSTKSEELAENQRIADRIQRRIQSEFVEDKTKSKSARFQETVTSHSSRPLNGQGEMPGSVKEISSGSYSTISTPDSGIALRSSTGSISPADADSHSPSPRYSSTSAGIWPEEYAPDSIGGRNEWEESLNSDTGLGGSHHSTDSGFASVERQVKTQKNSIESLQQRLKNLSVAVEESCCVFPTKYQELSRPELIQVVCERPGSANETKTFLLDNGRLKLEAVQLAFGLSIVELCLDDIPCVLSANVDGYIPIKFLPSTTVHITGISSKQTRINSSLV</sequence>
<keyword evidence="4" id="KW-0175">Coiled coil</keyword>
<organism evidence="6 7">
    <name type="scientific">Elysia crispata</name>
    <name type="common">lettuce slug</name>
    <dbReference type="NCBI Taxonomy" id="231223"/>
    <lineage>
        <taxon>Eukaryota</taxon>
        <taxon>Metazoa</taxon>
        <taxon>Spiralia</taxon>
        <taxon>Lophotrochozoa</taxon>
        <taxon>Mollusca</taxon>
        <taxon>Gastropoda</taxon>
        <taxon>Heterobranchia</taxon>
        <taxon>Euthyneura</taxon>
        <taxon>Panpulmonata</taxon>
        <taxon>Sacoglossa</taxon>
        <taxon>Placobranchoidea</taxon>
        <taxon>Plakobranchidae</taxon>
        <taxon>Elysia</taxon>
    </lineage>
</organism>
<keyword evidence="3" id="KW-0677">Repeat</keyword>
<feature type="compositionally biased region" description="Polar residues" evidence="5">
    <location>
        <begin position="658"/>
        <end position="672"/>
    </location>
</feature>
<feature type="region of interest" description="Disordered" evidence="5">
    <location>
        <begin position="648"/>
        <end position="768"/>
    </location>
</feature>
<evidence type="ECO:0000256" key="1">
    <source>
        <dbReference type="ARBA" id="ARBA00015683"/>
    </source>
</evidence>
<dbReference type="EMBL" id="JAWDGP010007899">
    <property type="protein sequence ID" value="KAK3701037.1"/>
    <property type="molecule type" value="Genomic_DNA"/>
</dbReference>
<gene>
    <name evidence="6" type="ORF">RRG08_063288</name>
</gene>
<dbReference type="Proteomes" id="UP001283361">
    <property type="component" value="Unassembled WGS sequence"/>
</dbReference>
<evidence type="ECO:0000313" key="6">
    <source>
        <dbReference type="EMBL" id="KAK3701037.1"/>
    </source>
</evidence>
<feature type="region of interest" description="Disordered" evidence="5">
    <location>
        <begin position="531"/>
        <end position="550"/>
    </location>
</feature>
<feature type="region of interest" description="Disordered" evidence="5">
    <location>
        <begin position="68"/>
        <end position="88"/>
    </location>
</feature>
<dbReference type="Pfam" id="PF15390">
    <property type="entry name" value="WDCP"/>
    <property type="match status" value="3"/>
</dbReference>
<dbReference type="PANTHER" id="PTHR14897:SF5">
    <property type="entry name" value="WD REPEAT AND COILED-COIL-CONTAINING PROTEIN"/>
    <property type="match status" value="1"/>
</dbReference>